<evidence type="ECO:0000256" key="1">
    <source>
        <dbReference type="SAM" id="MobiDB-lite"/>
    </source>
</evidence>
<name>A0ABV5LWS4_9ACTN</name>
<evidence type="ECO:0000313" key="3">
    <source>
        <dbReference type="Proteomes" id="UP001589748"/>
    </source>
</evidence>
<organism evidence="2 3">
    <name type="scientific">Kineococcus gynurae</name>
    <dbReference type="NCBI Taxonomy" id="452979"/>
    <lineage>
        <taxon>Bacteria</taxon>
        <taxon>Bacillati</taxon>
        <taxon>Actinomycetota</taxon>
        <taxon>Actinomycetes</taxon>
        <taxon>Kineosporiales</taxon>
        <taxon>Kineosporiaceae</taxon>
        <taxon>Kineococcus</taxon>
    </lineage>
</organism>
<dbReference type="RefSeq" id="WP_380136794.1">
    <property type="nucleotide sequence ID" value="NZ_JBHLUI010000008.1"/>
</dbReference>
<protein>
    <submittedName>
        <fullName evidence="2">Uncharacterized protein</fullName>
    </submittedName>
</protein>
<evidence type="ECO:0000313" key="2">
    <source>
        <dbReference type="EMBL" id="MFB9378547.1"/>
    </source>
</evidence>
<sequence>MIIARTNRSGGRHRAERDRGELGHREPSGRRRTRRRTVAVLAALSLPLATTLSAAAVTGVTQANSVKLVARGAVDTTNGFPTWYQDSRGTRLSLCLDGTNPFCGFLPGDIPDESQPIEFPGNFPDEAFYFLAGSTLNLPGGGRAVLTTGVEAAFANAVQHGDQMVFGRVRIVVQGAAPNSTLSFQHPYGAAQIDTDARGNGRLVEDIGASVGAFDAVLKSNVAPFLVATGGPVTGPDGAKYVGNPDQLTTVTGGLNGYNAFSVVSPRGNASTDQFTLMGRIATNVGVHADAAVVQRNGYVDVWATSEGSAVEVVGGSGYATTGMHTDPGSGRWYARVKLDGAAPGSVKVRNLSDNPASTSDVAVGARDLKIDQASYDGSVLHVTVTSPEAGTVTLEGLGDVQPGQAATFTVLAPPANVVAKQGGSTATRSVDVTGGEATIPLAPVPPSTTIDVDPAGEPSTSTGGTVTPSPTTPAVPAPVATVAATTVTAVRGATVTLDASPSTGAKSFSWEQIGGPATALSSTTTAKPTVTLPLLATGSATSPLTITNPPLVYRVTVTGAPATEGGTAPTSTAEVTVAPDVDQLTVTAARHRLGSELRIDGTGLFGGQARVLQPATQLVVWDTTPGSPVTKLGTATVDTLGAFSLRQKPGPTRQVTSILVQSSRGGSITSAVTTR</sequence>
<dbReference type="EMBL" id="JBHMDM010000007">
    <property type="protein sequence ID" value="MFB9378547.1"/>
    <property type="molecule type" value="Genomic_DNA"/>
</dbReference>
<feature type="compositionally biased region" description="Basic and acidic residues" evidence="1">
    <location>
        <begin position="13"/>
        <end position="29"/>
    </location>
</feature>
<comment type="caution">
    <text evidence="2">The sequence shown here is derived from an EMBL/GenBank/DDBJ whole genome shotgun (WGS) entry which is preliminary data.</text>
</comment>
<dbReference type="Proteomes" id="UP001589748">
    <property type="component" value="Unassembled WGS sequence"/>
</dbReference>
<feature type="compositionally biased region" description="Low complexity" evidence="1">
    <location>
        <begin position="459"/>
        <end position="470"/>
    </location>
</feature>
<feature type="region of interest" description="Disordered" evidence="1">
    <location>
        <begin position="1"/>
        <end position="34"/>
    </location>
</feature>
<reference evidence="2 3" key="1">
    <citation type="submission" date="2024-09" db="EMBL/GenBank/DDBJ databases">
        <authorList>
            <person name="Sun Q."/>
            <person name="Mori K."/>
        </authorList>
    </citation>
    <scope>NUCLEOTIDE SEQUENCE [LARGE SCALE GENOMIC DNA]</scope>
    <source>
        <strain evidence="2 3">TISTR 1856</strain>
    </source>
</reference>
<keyword evidence="3" id="KW-1185">Reference proteome</keyword>
<accession>A0ABV5LWS4</accession>
<proteinExistence type="predicted"/>
<feature type="region of interest" description="Disordered" evidence="1">
    <location>
        <begin position="437"/>
        <end position="476"/>
    </location>
</feature>
<gene>
    <name evidence="2" type="ORF">ACFFVI_16405</name>
</gene>